<dbReference type="Proteomes" id="UP000003936">
    <property type="component" value="Chromosome"/>
</dbReference>
<dbReference type="HOGENOM" id="CLU_3188870_0_0_6"/>
<dbReference type="AlphaFoldDB" id="J3TEX4"/>
<organism evidence="1 2">
    <name type="scientific">secondary endosymbiont of Ctenarytaina eucalypti</name>
    <dbReference type="NCBI Taxonomy" id="1199245"/>
    <lineage>
        <taxon>Bacteria</taxon>
        <taxon>Pseudomonadati</taxon>
        <taxon>Pseudomonadota</taxon>
        <taxon>Gammaproteobacteria</taxon>
        <taxon>Enterobacterales</taxon>
        <taxon>Enterobacteriaceae</taxon>
        <taxon>aphid secondary symbionts</taxon>
    </lineage>
</organism>
<evidence type="ECO:0000313" key="2">
    <source>
        <dbReference type="Proteomes" id="UP000003936"/>
    </source>
</evidence>
<dbReference type="KEGG" id="sect:A359_00720"/>
<name>J3TEX4_9ENTR</name>
<accession>J3TEX4</accession>
<gene>
    <name evidence="1" type="ORF">A359_00720</name>
</gene>
<sequence length="46" mass="5176">MKGSVSNYLHSSTLHEECYAESHLTTVLKIWAASVEAANDTHYSRH</sequence>
<dbReference type="EMBL" id="CP003546">
    <property type="protein sequence ID" value="AFP84477.1"/>
    <property type="molecule type" value="Genomic_DNA"/>
</dbReference>
<evidence type="ECO:0000313" key="1">
    <source>
        <dbReference type="EMBL" id="AFP84477.1"/>
    </source>
</evidence>
<proteinExistence type="predicted"/>
<reference evidence="1 2" key="1">
    <citation type="journal article" date="2012" name="Mol. Biol. Evol.">
        <title>Genome reduction and co-evolution between the primary and secondary bacterial symbionts of psyllids.</title>
        <authorList>
            <person name="Sloan D.B."/>
            <person name="Moran N.A."/>
        </authorList>
    </citation>
    <scope>NUCLEOTIDE SEQUENCE [LARGE SCALE GENOMIC DNA]</scope>
    <source>
        <strain evidence="1">Ceuc_S</strain>
    </source>
</reference>
<keyword evidence="2" id="KW-1185">Reference proteome</keyword>
<protein>
    <submittedName>
        <fullName evidence="1">Uncharacterized protein</fullName>
    </submittedName>
</protein>